<feature type="transmembrane region" description="Helical" evidence="6">
    <location>
        <begin position="403"/>
        <end position="424"/>
    </location>
</feature>
<dbReference type="OrthoDB" id="9766267at2"/>
<evidence type="ECO:0000256" key="5">
    <source>
        <dbReference type="ARBA" id="ARBA00023136"/>
    </source>
</evidence>
<evidence type="ECO:0000256" key="1">
    <source>
        <dbReference type="ARBA" id="ARBA00004141"/>
    </source>
</evidence>
<feature type="transmembrane region" description="Helical" evidence="6">
    <location>
        <begin position="436"/>
        <end position="455"/>
    </location>
</feature>
<dbReference type="CDD" id="cd01115">
    <property type="entry name" value="SLC13_permease"/>
    <property type="match status" value="1"/>
</dbReference>
<accession>A0A5C5YYB8</accession>
<gene>
    <name evidence="7" type="primary">sdcS</name>
    <name evidence="7" type="ORF">CA13_14980</name>
</gene>
<reference evidence="7 8" key="1">
    <citation type="submission" date="2019-02" db="EMBL/GenBank/DDBJ databases">
        <title>Deep-cultivation of Planctomycetes and their phenomic and genomic characterization uncovers novel biology.</title>
        <authorList>
            <person name="Wiegand S."/>
            <person name="Jogler M."/>
            <person name="Boedeker C."/>
            <person name="Pinto D."/>
            <person name="Vollmers J."/>
            <person name="Rivas-Marin E."/>
            <person name="Kohn T."/>
            <person name="Peeters S.H."/>
            <person name="Heuer A."/>
            <person name="Rast P."/>
            <person name="Oberbeckmann S."/>
            <person name="Bunk B."/>
            <person name="Jeske O."/>
            <person name="Meyerdierks A."/>
            <person name="Storesund J.E."/>
            <person name="Kallscheuer N."/>
            <person name="Luecker S."/>
            <person name="Lage O.M."/>
            <person name="Pohl T."/>
            <person name="Merkel B.J."/>
            <person name="Hornburger P."/>
            <person name="Mueller R.-W."/>
            <person name="Bruemmer F."/>
            <person name="Labrenz M."/>
            <person name="Spormann A.M."/>
            <person name="Op Den Camp H."/>
            <person name="Overmann J."/>
            <person name="Amann R."/>
            <person name="Jetten M.S.M."/>
            <person name="Mascher T."/>
            <person name="Medema M.H."/>
            <person name="Devos D.P."/>
            <person name="Kaster A.-K."/>
            <person name="Ovreas L."/>
            <person name="Rohde M."/>
            <person name="Galperin M.Y."/>
            <person name="Jogler C."/>
        </authorList>
    </citation>
    <scope>NUCLEOTIDE SEQUENCE [LARGE SCALE GENOMIC DNA]</scope>
    <source>
        <strain evidence="7 8">CA13</strain>
    </source>
</reference>
<organism evidence="7 8">
    <name type="scientific">Novipirellula herctigrandis</name>
    <dbReference type="NCBI Taxonomy" id="2527986"/>
    <lineage>
        <taxon>Bacteria</taxon>
        <taxon>Pseudomonadati</taxon>
        <taxon>Planctomycetota</taxon>
        <taxon>Planctomycetia</taxon>
        <taxon>Pirellulales</taxon>
        <taxon>Pirellulaceae</taxon>
        <taxon>Novipirellula</taxon>
    </lineage>
</organism>
<feature type="transmembrane region" description="Helical" evidence="6">
    <location>
        <begin position="124"/>
        <end position="145"/>
    </location>
</feature>
<feature type="transmembrane region" description="Helical" evidence="6">
    <location>
        <begin position="199"/>
        <end position="229"/>
    </location>
</feature>
<comment type="caution">
    <text evidence="7">The sequence shown here is derived from an EMBL/GenBank/DDBJ whole genome shotgun (WGS) entry which is preliminary data.</text>
</comment>
<protein>
    <submittedName>
        <fullName evidence="7">Sodium-dependent dicarboxylate transporter SdcS</fullName>
    </submittedName>
</protein>
<feature type="transmembrane region" description="Helical" evidence="6">
    <location>
        <begin position="249"/>
        <end position="270"/>
    </location>
</feature>
<dbReference type="PROSITE" id="PS01271">
    <property type="entry name" value="NA_SULFATE"/>
    <property type="match status" value="1"/>
</dbReference>
<dbReference type="NCBIfam" id="TIGR00785">
    <property type="entry name" value="dass"/>
    <property type="match status" value="1"/>
</dbReference>
<proteinExistence type="predicted"/>
<dbReference type="PANTHER" id="PTHR10283">
    <property type="entry name" value="SOLUTE CARRIER FAMILY 13 MEMBER"/>
    <property type="match status" value="1"/>
</dbReference>
<feature type="transmembrane region" description="Helical" evidence="6">
    <location>
        <begin position="42"/>
        <end position="63"/>
    </location>
</feature>
<evidence type="ECO:0000256" key="2">
    <source>
        <dbReference type="ARBA" id="ARBA00022448"/>
    </source>
</evidence>
<sequence>MSKERERSKTLQWSGFIVGPLLALVAMYFLPTEFRDANTGEMAAFSWAGRATLGVMLWMGTWWLTEAIEISVTAVLPIVLFPILGAASPTEACFPYADPLVFLYFGGFIIALSMQRWGLGKRIALITLGAVGTSASAMVGGFMLVTAVLSAFVSNTATTAMMLPIALSVIGLVRQADHPMETECGNEDADATSNRFATCLLLCLAYSASIGGAMTIIGTPTNAFLVGFVKDKIQSEYQRDIGFFEWTPIGVTLAIVFLPILYFVMTHLLFPISKIKMSGGKELVDREREKMGKIKEGEWNTLAVFFVTVAAWLFRPLLNPIELTIDGTVVRPLANLSDPVIAMVGAMLLFVIPVNVSRRIFTMDWENAAKLPWGILILFGGGLSLASAMQANGVAEFIGSRTGSFASLPPLVIVILVTAAIVFLTELTSNTATTASLIPVLAALAPGLGIHPFLLIFPATLAASCAFMLPVATPPNAIVFGSGEITIPQMARTGVYLNAIAVLLITGLTFLVVKPWMGITP</sequence>
<feature type="transmembrane region" description="Helical" evidence="6">
    <location>
        <begin position="151"/>
        <end position="173"/>
    </location>
</feature>
<dbReference type="Pfam" id="PF00939">
    <property type="entry name" value="Na_sulph_symp"/>
    <property type="match status" value="1"/>
</dbReference>
<comment type="subcellular location">
    <subcellularLocation>
        <location evidence="1">Membrane</location>
        <topology evidence="1">Multi-pass membrane protein</topology>
    </subcellularLocation>
</comment>
<dbReference type="InterPro" id="IPR001898">
    <property type="entry name" value="SLC13A/DASS"/>
</dbReference>
<name>A0A5C5YYB8_9BACT</name>
<evidence type="ECO:0000256" key="4">
    <source>
        <dbReference type="ARBA" id="ARBA00022989"/>
    </source>
</evidence>
<feature type="transmembrane region" description="Helical" evidence="6">
    <location>
        <begin position="297"/>
        <end position="314"/>
    </location>
</feature>
<evidence type="ECO:0000256" key="3">
    <source>
        <dbReference type="ARBA" id="ARBA00022692"/>
    </source>
</evidence>
<evidence type="ECO:0000256" key="6">
    <source>
        <dbReference type="SAM" id="Phobius"/>
    </source>
</evidence>
<keyword evidence="8" id="KW-1185">Reference proteome</keyword>
<feature type="transmembrane region" description="Helical" evidence="6">
    <location>
        <begin position="12"/>
        <end position="30"/>
    </location>
</feature>
<feature type="transmembrane region" description="Helical" evidence="6">
    <location>
        <begin position="70"/>
        <end position="88"/>
    </location>
</feature>
<dbReference type="GO" id="GO:0015141">
    <property type="term" value="F:succinate transmembrane transporter activity"/>
    <property type="evidence" value="ECO:0007669"/>
    <property type="project" value="UniProtKB-ARBA"/>
</dbReference>
<keyword evidence="2" id="KW-0813">Transport</keyword>
<dbReference type="PANTHER" id="PTHR10283:SF82">
    <property type="entry name" value="SOLUTE CARRIER FAMILY 13 MEMBER 2"/>
    <property type="match status" value="1"/>
</dbReference>
<feature type="transmembrane region" description="Helical" evidence="6">
    <location>
        <begin position="373"/>
        <end position="391"/>
    </location>
</feature>
<feature type="transmembrane region" description="Helical" evidence="6">
    <location>
        <begin position="340"/>
        <end position="361"/>
    </location>
</feature>
<feature type="transmembrane region" description="Helical" evidence="6">
    <location>
        <begin position="461"/>
        <end position="483"/>
    </location>
</feature>
<dbReference type="RefSeq" id="WP_146395175.1">
    <property type="nucleotide sequence ID" value="NZ_SJPJ01000001.1"/>
</dbReference>
<dbReference type="AlphaFoldDB" id="A0A5C5YYB8"/>
<evidence type="ECO:0000313" key="7">
    <source>
        <dbReference type="EMBL" id="TWT80085.1"/>
    </source>
</evidence>
<keyword evidence="4 6" id="KW-1133">Transmembrane helix</keyword>
<feature type="transmembrane region" description="Helical" evidence="6">
    <location>
        <begin position="495"/>
        <end position="513"/>
    </location>
</feature>
<feature type="transmembrane region" description="Helical" evidence="6">
    <location>
        <begin position="94"/>
        <end position="112"/>
    </location>
</feature>
<evidence type="ECO:0000313" key="8">
    <source>
        <dbReference type="Proteomes" id="UP000315010"/>
    </source>
</evidence>
<dbReference type="InterPro" id="IPR031312">
    <property type="entry name" value="Na/sul_symport_CS"/>
</dbReference>
<dbReference type="EMBL" id="SJPJ01000001">
    <property type="protein sequence ID" value="TWT80085.1"/>
    <property type="molecule type" value="Genomic_DNA"/>
</dbReference>
<dbReference type="GO" id="GO:0005886">
    <property type="term" value="C:plasma membrane"/>
    <property type="evidence" value="ECO:0007669"/>
    <property type="project" value="TreeGrafter"/>
</dbReference>
<keyword evidence="3 6" id="KW-0812">Transmembrane</keyword>
<dbReference type="Proteomes" id="UP000315010">
    <property type="component" value="Unassembled WGS sequence"/>
</dbReference>
<keyword evidence="5 6" id="KW-0472">Membrane</keyword>